<dbReference type="Pfam" id="PF04170">
    <property type="entry name" value="NlpE"/>
    <property type="match status" value="1"/>
</dbReference>
<accession>A0A7X6BL03</accession>
<evidence type="ECO:0000313" key="2">
    <source>
        <dbReference type="EMBL" id="WOF12196.1"/>
    </source>
</evidence>
<evidence type="ECO:0000313" key="3">
    <source>
        <dbReference type="Proteomes" id="UP000576368"/>
    </source>
</evidence>
<sequence length="212" mass="23396">MKNTSIILAALTMVCCSPASKEHQTKGIVCDATMNTISIVTANKDTLSFSTLDADKSQVNGLLLNDTAEIFYKGKYTTGMSATKLIVYKNQALGALQTRTYEGILPAASCPGIRYSLTIQNQEHSGDGTFTLTMTYIEAENGKDAIFNYKGKRFTQRGDATNNDAIVWQLVADNGKDIFNFLREDEKTLTLLNDKFEKSETGLNYSLKLIEK</sequence>
<gene>
    <name evidence="2" type="ORF">F1644_07915</name>
    <name evidence="1" type="ORF">GGR15_003562</name>
</gene>
<keyword evidence="4" id="KW-1185">Reference proteome</keyword>
<reference evidence="1 3" key="2">
    <citation type="submission" date="2020-03" db="EMBL/GenBank/DDBJ databases">
        <title>Genomic Encyclopedia of Type Strains, Phase IV (KMG-IV): sequencing the most valuable type-strain genomes for metagenomic binning, comparative biology and taxonomic classification.</title>
        <authorList>
            <person name="Goeker M."/>
        </authorList>
    </citation>
    <scope>NUCLEOTIDE SEQUENCE [LARGE SCALE GENOMIC DNA]</scope>
    <source>
        <strain evidence="1 3">DSM 105722</strain>
    </source>
</reference>
<dbReference type="AlphaFoldDB" id="A0A7X6BL03"/>
<reference evidence="2 4" key="1">
    <citation type="submission" date="2019-09" db="EMBL/GenBank/DDBJ databases">
        <title>Butyricimonas paravirosa DSM 105722 (=214-4 = JCM 18677 = CCUG 65563).</title>
        <authorList>
            <person name="Le Roy T."/>
            <person name="Cani P.D."/>
        </authorList>
    </citation>
    <scope>NUCLEOTIDE SEQUENCE [LARGE SCALE GENOMIC DNA]</scope>
    <source>
        <strain evidence="2 4">DSM 105722</strain>
    </source>
</reference>
<name>A0A7X6BL03_9BACT</name>
<protein>
    <submittedName>
        <fullName evidence="2">Copper resistance protein NlpE</fullName>
    </submittedName>
</protein>
<dbReference type="Proteomes" id="UP000576368">
    <property type="component" value="Unassembled WGS sequence"/>
</dbReference>
<evidence type="ECO:0000313" key="4">
    <source>
        <dbReference type="Proteomes" id="UP001302374"/>
    </source>
</evidence>
<dbReference type="Proteomes" id="UP001302374">
    <property type="component" value="Chromosome"/>
</dbReference>
<dbReference type="InterPro" id="IPR007298">
    <property type="entry name" value="Cu-R_lipoprotein_NlpE"/>
</dbReference>
<proteinExistence type="predicted"/>
<dbReference type="EMBL" id="CP043839">
    <property type="protein sequence ID" value="WOF12196.1"/>
    <property type="molecule type" value="Genomic_DNA"/>
</dbReference>
<dbReference type="Gene3D" id="2.40.128.640">
    <property type="match status" value="1"/>
</dbReference>
<dbReference type="EMBL" id="JAATLI010000014">
    <property type="protein sequence ID" value="NJC19919.1"/>
    <property type="molecule type" value="Genomic_DNA"/>
</dbReference>
<organism evidence="1 3">
    <name type="scientific">Butyricimonas paravirosa</name>
    <dbReference type="NCBI Taxonomy" id="1472417"/>
    <lineage>
        <taxon>Bacteria</taxon>
        <taxon>Pseudomonadati</taxon>
        <taxon>Bacteroidota</taxon>
        <taxon>Bacteroidia</taxon>
        <taxon>Bacteroidales</taxon>
        <taxon>Odoribacteraceae</taxon>
        <taxon>Butyricimonas</taxon>
    </lineage>
</organism>
<evidence type="ECO:0000313" key="1">
    <source>
        <dbReference type="EMBL" id="NJC19919.1"/>
    </source>
</evidence>